<reference evidence="1" key="1">
    <citation type="submission" date="2020-06" db="EMBL/GenBank/DDBJ databases">
        <authorList>
            <consortium name="Plant Systems Biology data submission"/>
        </authorList>
    </citation>
    <scope>NUCLEOTIDE SEQUENCE</scope>
    <source>
        <strain evidence="1">D6</strain>
    </source>
</reference>
<sequence length="291" mass="33322">MSSDDIFEQHCSDIAEGHFAKCTNRILNATDQEIANLPTLRSVVRVARMTRKKPKATQDILLCQYASALITRRVDLNDNGANNDGDWGPFKSDVAAAAAYGYPKLLKLLLVDANCFITLGSPRAFIRAVAKRRYECITILLEHRKEELQNILHEEELAYAFDASIYGQRKPAGNALQTAVARRDVIAVQILRDKGNARISDYCYWKNDEKLPDILAKLYEPHQNILAWSKHLHWSFPTTDRQMINYLWNGIAPKSQFPKEVWLIILSFVKRGWWMDPSAIPRGRLIAYYDL</sequence>
<dbReference type="AlphaFoldDB" id="A0A9N8DWQ2"/>
<comment type="caution">
    <text evidence="1">The sequence shown here is derived from an EMBL/GenBank/DDBJ whole genome shotgun (WGS) entry which is preliminary data.</text>
</comment>
<keyword evidence="2" id="KW-1185">Reference proteome</keyword>
<organism evidence="1 2">
    <name type="scientific">Seminavis robusta</name>
    <dbReference type="NCBI Taxonomy" id="568900"/>
    <lineage>
        <taxon>Eukaryota</taxon>
        <taxon>Sar</taxon>
        <taxon>Stramenopiles</taxon>
        <taxon>Ochrophyta</taxon>
        <taxon>Bacillariophyta</taxon>
        <taxon>Bacillariophyceae</taxon>
        <taxon>Bacillariophycidae</taxon>
        <taxon>Naviculales</taxon>
        <taxon>Naviculaceae</taxon>
        <taxon>Seminavis</taxon>
    </lineage>
</organism>
<dbReference type="EMBL" id="CAICTM010000337">
    <property type="protein sequence ID" value="CAB9508216.1"/>
    <property type="molecule type" value="Genomic_DNA"/>
</dbReference>
<proteinExistence type="predicted"/>
<protein>
    <submittedName>
        <fullName evidence="1">Uncharacterized protein</fullName>
    </submittedName>
</protein>
<dbReference type="OrthoDB" id="55288at2759"/>
<accession>A0A9N8DWQ2</accession>
<gene>
    <name evidence="1" type="ORF">SEMRO_338_G120770.1</name>
</gene>
<evidence type="ECO:0000313" key="2">
    <source>
        <dbReference type="Proteomes" id="UP001153069"/>
    </source>
</evidence>
<evidence type="ECO:0000313" key="1">
    <source>
        <dbReference type="EMBL" id="CAB9508216.1"/>
    </source>
</evidence>
<name>A0A9N8DWQ2_9STRA</name>
<dbReference type="Proteomes" id="UP001153069">
    <property type="component" value="Unassembled WGS sequence"/>
</dbReference>